<organism evidence="1 3">
    <name type="scientific">Clostridioides difficile</name>
    <name type="common">Peptoclostridium difficile</name>
    <dbReference type="NCBI Taxonomy" id="1496"/>
    <lineage>
        <taxon>Bacteria</taxon>
        <taxon>Bacillati</taxon>
        <taxon>Bacillota</taxon>
        <taxon>Clostridia</taxon>
        <taxon>Peptostreptococcales</taxon>
        <taxon>Peptostreptococcaceae</taxon>
        <taxon>Clostridioides</taxon>
    </lineage>
</organism>
<dbReference type="EMBL" id="FUPS01000005">
    <property type="protein sequence ID" value="SJS32165.1"/>
    <property type="molecule type" value="Genomic_DNA"/>
</dbReference>
<dbReference type="Gene3D" id="3.10.20.110">
    <property type="match status" value="1"/>
</dbReference>
<reference evidence="1 3" key="1">
    <citation type="submission" date="2017-02" db="EMBL/GenBank/DDBJ databases">
        <authorList>
            <consortium name="Pathogen Informatics"/>
        </authorList>
    </citation>
    <scope>NUCLEOTIDE SEQUENCE [LARGE SCALE GENOMIC DNA]</scope>
    <source>
        <strain evidence="4">clo34</strain>
        <strain evidence="2">Clo34</strain>
        <strain evidence="1 3">VRECD0157</strain>
    </source>
</reference>
<sequence length="116" mass="13447">MLYFNNIPIDESCVELIFDDNIGNKIKDSLKTLSDKQICNVKLERGMNILIKTPTYFTNFDDYNNYPSIWSNVNTTNQDGLKGSANRLNGETKIKIPMSELKPYKRYVFSKIQKIL</sequence>
<dbReference type="SUPFAM" id="SSF56988">
    <property type="entry name" value="Anthrax protective antigen"/>
    <property type="match status" value="1"/>
</dbReference>
<dbReference type="EMBL" id="CAADAN010000001">
    <property type="protein sequence ID" value="VFD29090.1"/>
    <property type="molecule type" value="Genomic_DNA"/>
</dbReference>
<dbReference type="Proteomes" id="UP000411588">
    <property type="component" value="Unassembled WGS sequence"/>
</dbReference>
<name>A0A9Q7ZUC4_CLODI</name>
<evidence type="ECO:0000313" key="4">
    <source>
        <dbReference type="Proteomes" id="UP000411588"/>
    </source>
</evidence>
<proteinExistence type="predicted"/>
<evidence type="ECO:0000313" key="1">
    <source>
        <dbReference type="EMBL" id="SJS32165.1"/>
    </source>
</evidence>
<evidence type="ECO:0000313" key="3">
    <source>
        <dbReference type="Proteomes" id="UP000189137"/>
    </source>
</evidence>
<evidence type="ECO:0000313" key="2">
    <source>
        <dbReference type="EMBL" id="VFD29090.1"/>
    </source>
</evidence>
<comment type="caution">
    <text evidence="1">The sequence shown here is derived from an EMBL/GenBank/DDBJ whole genome shotgun (WGS) entry which is preliminary data.</text>
</comment>
<dbReference type="AlphaFoldDB" id="A0A9Q7ZUC4"/>
<accession>A0A9Q7ZUC4</accession>
<dbReference type="Proteomes" id="UP000189137">
    <property type="component" value="Unassembled WGS sequence"/>
</dbReference>
<gene>
    <name evidence="2" type="ORF">SAMEA1402399_00124</name>
    <name evidence="1" type="ORF">SAMEA3375112_01817</name>
</gene>
<protein>
    <submittedName>
        <fullName evidence="1">Clostridial binary toxin B/anthrax toxin PA</fullName>
    </submittedName>
    <submittedName>
        <fullName evidence="2">Protective antigen</fullName>
    </submittedName>
</protein>